<evidence type="ECO:0000313" key="1">
    <source>
        <dbReference type="EMBL" id="KAJ3533916.1"/>
    </source>
</evidence>
<proteinExistence type="predicted"/>
<name>A0ACC1S806_9HYPO</name>
<sequence length="864" mass="95754">MRSSIFHLGFILLFGDATAAVRRYNLTVSNAWRSGDGHGRPIYLMNGQSPGPLIEAEEGEEVEVFVDNQLATETTMHWHGVYQVDRPWNDGVPGVTQFSIQPRDNYTYRFTVQQQYGSYFYHGHFGPAFADGQRGPIWISPAAWRPRPYSLVSSSPKDIKNMERAEKNPRHVVISDWNAEPMDILLIMYRDTGIVPWCSNSIVLNGKGRTYCHSKELLEEVGGPGRNDLGCMLQPNQDLYTNEQVCEPTEGQIEVITAEEGEEWIWINFIHSGAHHELQISVDEHEVYVIAADGEFVHPQKVHAANCNLGERISILVHLNQKPGDYAIRMTSLRTEQIIQGLGILRYPTQKKTLGASVPNTKPWVHLNGSLVSSSLKAMDEMKLAPFPHRPPPAKSDNTIKFLVNMTGSGSWALGVDSHQAFRQQLPPLLWDESSRGGTTFGENQLRNGSIVDIIYENGANVTSQHPFHKHNNKAWIIGVGHGGFPWATVEEAIQGGAAKNFNFKNPPIRDGARLDNRKGDWTVIRYEIAFPAVSMLHCHMIHHFGAGQQVVLLEGVEAMAKVPSHVKDRVHAEFVPPVRQPNRALDIVNAAAAGGYAVPAMCCYNLEGILASVRAAEVKKSPVIIQLFPWAIEFADGLLVHAAREAADKAKVPVAVHMDHAQSPEIIRRAADLGGFDGIMVDMSHYEEEENMAKTKELVEYLHARGIIAEAEPGRINGGEDGVEDTGDLESILTTPGQAEEFMSLGIDWLAPAFGNIHGSYGTKGPQLDLDRLQRVHETTSKRGVQLVLHGAKGFDKRLFIECIKRGVAKVNINGAMNARFTEVMAEKAGRIPLTTLLEEGTLAMQRAVELHMDWMKSTSKAP</sequence>
<protein>
    <submittedName>
        <fullName evidence="1">Uncharacterized protein</fullName>
    </submittedName>
</protein>
<gene>
    <name evidence="1" type="ORF">NM208_g7769</name>
</gene>
<organism evidence="1 2">
    <name type="scientific">Fusarium decemcellulare</name>
    <dbReference type="NCBI Taxonomy" id="57161"/>
    <lineage>
        <taxon>Eukaryota</taxon>
        <taxon>Fungi</taxon>
        <taxon>Dikarya</taxon>
        <taxon>Ascomycota</taxon>
        <taxon>Pezizomycotina</taxon>
        <taxon>Sordariomycetes</taxon>
        <taxon>Hypocreomycetidae</taxon>
        <taxon>Hypocreales</taxon>
        <taxon>Nectriaceae</taxon>
        <taxon>Fusarium</taxon>
        <taxon>Fusarium decemcellulare species complex</taxon>
    </lineage>
</organism>
<accession>A0ACC1S806</accession>
<reference evidence="1" key="1">
    <citation type="submission" date="2022-08" db="EMBL/GenBank/DDBJ databases">
        <title>Genome Sequence of Fusarium decemcellulare.</title>
        <authorList>
            <person name="Buettner E."/>
        </authorList>
    </citation>
    <scope>NUCLEOTIDE SEQUENCE</scope>
    <source>
        <strain evidence="1">Babe19</strain>
    </source>
</reference>
<dbReference type="Proteomes" id="UP001148629">
    <property type="component" value="Unassembled WGS sequence"/>
</dbReference>
<keyword evidence="2" id="KW-1185">Reference proteome</keyword>
<evidence type="ECO:0000313" key="2">
    <source>
        <dbReference type="Proteomes" id="UP001148629"/>
    </source>
</evidence>
<comment type="caution">
    <text evidence="1">The sequence shown here is derived from an EMBL/GenBank/DDBJ whole genome shotgun (WGS) entry which is preliminary data.</text>
</comment>
<dbReference type="EMBL" id="JANRMS010000826">
    <property type="protein sequence ID" value="KAJ3533916.1"/>
    <property type="molecule type" value="Genomic_DNA"/>
</dbReference>